<accession>A0A2M7RN03</accession>
<dbReference type="GO" id="GO:0005886">
    <property type="term" value="C:plasma membrane"/>
    <property type="evidence" value="ECO:0007669"/>
    <property type="project" value="TreeGrafter"/>
</dbReference>
<dbReference type="Gene3D" id="3.40.710.10">
    <property type="entry name" value="DD-peptidase/beta-lactamase superfamily"/>
    <property type="match status" value="1"/>
</dbReference>
<proteinExistence type="predicted"/>
<dbReference type="GO" id="GO:0071555">
    <property type="term" value="P:cell wall organization"/>
    <property type="evidence" value="ECO:0007669"/>
    <property type="project" value="TreeGrafter"/>
</dbReference>
<dbReference type="InterPro" id="IPR050515">
    <property type="entry name" value="Beta-lactam/transpept"/>
</dbReference>
<dbReference type="InterPro" id="IPR005311">
    <property type="entry name" value="PBP_dimer"/>
</dbReference>
<comment type="subcellular location">
    <subcellularLocation>
        <location evidence="1">Membrane</location>
    </subcellularLocation>
</comment>
<dbReference type="InterPro" id="IPR036138">
    <property type="entry name" value="PBP_dimer_sf"/>
</dbReference>
<dbReference type="Gene3D" id="3.30.450.330">
    <property type="match status" value="1"/>
</dbReference>
<name>A0A2M7RN03_9BACT</name>
<evidence type="ECO:0000259" key="5">
    <source>
        <dbReference type="Pfam" id="PF03717"/>
    </source>
</evidence>
<feature type="transmembrane region" description="Helical" evidence="3">
    <location>
        <begin position="33"/>
        <end position="50"/>
    </location>
</feature>
<evidence type="ECO:0000259" key="4">
    <source>
        <dbReference type="Pfam" id="PF00905"/>
    </source>
</evidence>
<dbReference type="Pfam" id="PF00905">
    <property type="entry name" value="Transpeptidase"/>
    <property type="match status" value="1"/>
</dbReference>
<reference evidence="7" key="1">
    <citation type="submission" date="2017-09" db="EMBL/GenBank/DDBJ databases">
        <title>Depth-based differentiation of microbial function through sediment-hosted aquifers and enrichment of novel symbionts in the deep terrestrial subsurface.</title>
        <authorList>
            <person name="Probst A.J."/>
            <person name="Ladd B."/>
            <person name="Jarett J.K."/>
            <person name="Geller-Mcgrath D.E."/>
            <person name="Sieber C.M.K."/>
            <person name="Emerson J.B."/>
            <person name="Anantharaman K."/>
            <person name="Thomas B.C."/>
            <person name="Malmstrom R."/>
            <person name="Stieglmeier M."/>
            <person name="Klingl A."/>
            <person name="Woyke T."/>
            <person name="Ryan C.M."/>
            <person name="Banfield J.F."/>
        </authorList>
    </citation>
    <scope>NUCLEOTIDE SEQUENCE [LARGE SCALE GENOMIC DNA]</scope>
</reference>
<dbReference type="EMBL" id="PFMI01000050">
    <property type="protein sequence ID" value="PIZ00692.1"/>
    <property type="molecule type" value="Genomic_DNA"/>
</dbReference>
<dbReference type="Proteomes" id="UP000229371">
    <property type="component" value="Unassembled WGS sequence"/>
</dbReference>
<comment type="caution">
    <text evidence="6">The sequence shown here is derived from an EMBL/GenBank/DDBJ whole genome shotgun (WGS) entry which is preliminary data.</text>
</comment>
<dbReference type="PANTHER" id="PTHR30627:SF1">
    <property type="entry name" value="PEPTIDOGLYCAN D,D-TRANSPEPTIDASE FTSI"/>
    <property type="match status" value="1"/>
</dbReference>
<feature type="domain" description="Penicillin-binding protein transpeptidase" evidence="4">
    <location>
        <begin position="263"/>
        <end position="569"/>
    </location>
</feature>
<evidence type="ECO:0000256" key="1">
    <source>
        <dbReference type="ARBA" id="ARBA00004370"/>
    </source>
</evidence>
<keyword evidence="3" id="KW-1133">Transmembrane helix</keyword>
<dbReference type="Pfam" id="PF03717">
    <property type="entry name" value="PBP_dimer"/>
    <property type="match status" value="1"/>
</dbReference>
<gene>
    <name evidence="6" type="ORF">COY61_01945</name>
</gene>
<dbReference type="SUPFAM" id="SSF56601">
    <property type="entry name" value="beta-lactamase/transpeptidase-like"/>
    <property type="match status" value="1"/>
</dbReference>
<evidence type="ECO:0000256" key="2">
    <source>
        <dbReference type="ARBA" id="ARBA00023136"/>
    </source>
</evidence>
<evidence type="ECO:0000313" key="7">
    <source>
        <dbReference type="Proteomes" id="UP000229371"/>
    </source>
</evidence>
<dbReference type="InterPro" id="IPR001460">
    <property type="entry name" value="PCN-bd_Tpept"/>
</dbReference>
<dbReference type="AlphaFoldDB" id="A0A2M7RN03"/>
<sequence>MPLWVLWSVARGDWLCPQKIAGLKKMTNWRFKLIFIFLICFSLLILYRLYCLQIQKGEYYEALAKGQQISFGEIKGERGGIFFNEEKIPLAQTKKKNIIYVFSQKIPQEEFTETAGILSEVLMEKKEDLLSFFKTGNTLKREVSKQVLEQIETKKLKGIVADKVWGRVYPQKGLASHILGFLNTKGEGQYGIESSYNEILEGEKEFGQKGKSPLGYLTLFFKERKNVLKGADIFLTLNYKLQYFTEKLLLKAKEQWNIDSGQIIVIEPKTGKILALAVFPSFDPNCYGEEKNYDVFLNPVFQKLFELGSVFKPITFAAAVEEGLITPEMTYIDEGFINIGGPSIHNYGRRVWGEQSMTDVLEESINTGAVFVQQKLGPTLFLKYLKNFGLFEKTEIDLAGEVFSENKTLIEESRPRDLAVASFGQGIQSTPIQLVRFFGAIANHGNLMRPFVVEKIVKPDGQIMETRSQIQKKVMSAETSATLSSMLISVVDNGAARKAKIAGYSIAGKTGTAQVPLKENRGYSDTETIQSFISFFPAMEPRFLIYVKLDNPKAKDSGQSAVPLGQELIKYIIDLWQIPPDYEI</sequence>
<dbReference type="SUPFAM" id="SSF56519">
    <property type="entry name" value="Penicillin binding protein dimerisation domain"/>
    <property type="match status" value="1"/>
</dbReference>
<keyword evidence="3" id="KW-0812">Transmembrane</keyword>
<evidence type="ECO:0008006" key="8">
    <source>
        <dbReference type="Google" id="ProtNLM"/>
    </source>
</evidence>
<protein>
    <recommendedName>
        <fullName evidence="8">Penicillin-binding protein 2</fullName>
    </recommendedName>
</protein>
<evidence type="ECO:0000313" key="6">
    <source>
        <dbReference type="EMBL" id="PIZ00692.1"/>
    </source>
</evidence>
<dbReference type="Gene3D" id="3.90.1310.10">
    <property type="entry name" value="Penicillin-binding protein 2a (Domain 2)"/>
    <property type="match status" value="1"/>
</dbReference>
<feature type="domain" description="Penicillin-binding protein dimerisation" evidence="5">
    <location>
        <begin position="74"/>
        <end position="206"/>
    </location>
</feature>
<dbReference type="GO" id="GO:0008658">
    <property type="term" value="F:penicillin binding"/>
    <property type="evidence" value="ECO:0007669"/>
    <property type="project" value="InterPro"/>
</dbReference>
<organism evidence="6 7">
    <name type="scientific">bacterium (Candidatus Gribaldobacteria) CG_4_10_14_0_8_um_filter_33_9</name>
    <dbReference type="NCBI Taxonomy" id="2014266"/>
    <lineage>
        <taxon>Bacteria</taxon>
        <taxon>Candidatus Gribaldobacteria</taxon>
    </lineage>
</organism>
<keyword evidence="2 3" id="KW-0472">Membrane</keyword>
<evidence type="ECO:0000256" key="3">
    <source>
        <dbReference type="SAM" id="Phobius"/>
    </source>
</evidence>
<dbReference type="InterPro" id="IPR012338">
    <property type="entry name" value="Beta-lactam/transpept-like"/>
</dbReference>
<dbReference type="PANTHER" id="PTHR30627">
    <property type="entry name" value="PEPTIDOGLYCAN D,D-TRANSPEPTIDASE"/>
    <property type="match status" value="1"/>
</dbReference>